<dbReference type="EMBL" id="CABDVU010000001">
    <property type="protein sequence ID" value="VTN12329.1"/>
    <property type="molecule type" value="Genomic_DNA"/>
</dbReference>
<organism evidence="2 3">
    <name type="scientific">Raoultella terrigena</name>
    <name type="common">Klebsiella terrigena</name>
    <dbReference type="NCBI Taxonomy" id="577"/>
    <lineage>
        <taxon>Bacteria</taxon>
        <taxon>Pseudomonadati</taxon>
        <taxon>Pseudomonadota</taxon>
        <taxon>Gammaproteobacteria</taxon>
        <taxon>Enterobacterales</taxon>
        <taxon>Enterobacteriaceae</taxon>
        <taxon>Klebsiella/Raoultella group</taxon>
        <taxon>Raoultella</taxon>
    </lineage>
</organism>
<accession>A0A4U9D1V1</accession>
<dbReference type="InterPro" id="IPR043137">
    <property type="entry name" value="GGT_ssub_C"/>
</dbReference>
<dbReference type="Pfam" id="PF01019">
    <property type="entry name" value="G_glu_transpept"/>
    <property type="match status" value="1"/>
</dbReference>
<dbReference type="GO" id="GO:0103068">
    <property type="term" value="F:leukotriene C4 gamma-glutamyl transferase activity"/>
    <property type="evidence" value="ECO:0007669"/>
    <property type="project" value="UniProtKB-EC"/>
</dbReference>
<dbReference type="AlphaFoldDB" id="A0A4U9D1V1"/>
<sequence>MSLRVEKGFSPDTLKLLADKGQKVVAEKAMGSTQSIMVGPDGTLYGASDPRSPGDLTAGY</sequence>
<name>A0A4U9D1V1_RAOTE</name>
<dbReference type="EC" id="2.3.2.2" evidence="2"/>
<evidence type="ECO:0000256" key="1">
    <source>
        <dbReference type="SAM" id="MobiDB-lite"/>
    </source>
</evidence>
<keyword evidence="2" id="KW-0012">Acyltransferase</keyword>
<dbReference type="InterPro" id="IPR029055">
    <property type="entry name" value="Ntn_hydrolases_N"/>
</dbReference>
<dbReference type="Proteomes" id="UP000339249">
    <property type="component" value="Unassembled WGS sequence"/>
</dbReference>
<reference evidence="2 3" key="1">
    <citation type="submission" date="2019-04" db="EMBL/GenBank/DDBJ databases">
        <authorList>
            <consortium name="Pathogen Informatics"/>
        </authorList>
    </citation>
    <scope>NUCLEOTIDE SEQUENCE [LARGE SCALE GENOMIC DNA]</scope>
    <source>
        <strain evidence="2 3">NCTC9185</strain>
    </source>
</reference>
<evidence type="ECO:0000313" key="3">
    <source>
        <dbReference type="Proteomes" id="UP000339249"/>
    </source>
</evidence>
<protein>
    <submittedName>
        <fullName evidence="2">Gamma-glutamyltranspeptidase</fullName>
        <ecNumber evidence="2">2.3.2.2</ecNumber>
    </submittedName>
</protein>
<gene>
    <name evidence="2" type="primary">ggt_1</name>
    <name evidence="2" type="ORF">NCTC9185_04307</name>
</gene>
<keyword evidence="2" id="KW-0808">Transferase</keyword>
<dbReference type="SUPFAM" id="SSF56235">
    <property type="entry name" value="N-terminal nucleophile aminohydrolases (Ntn hydrolases)"/>
    <property type="match status" value="1"/>
</dbReference>
<feature type="region of interest" description="Disordered" evidence="1">
    <location>
        <begin position="37"/>
        <end position="60"/>
    </location>
</feature>
<dbReference type="Gene3D" id="3.60.20.40">
    <property type="match status" value="1"/>
</dbReference>
<proteinExistence type="predicted"/>
<evidence type="ECO:0000313" key="2">
    <source>
        <dbReference type="EMBL" id="VTN12329.1"/>
    </source>
</evidence>